<keyword evidence="1" id="KW-1133">Transmembrane helix</keyword>
<dbReference type="AlphaFoldDB" id="A0A0G0WZ28"/>
<evidence type="ECO:0000313" key="2">
    <source>
        <dbReference type="EMBL" id="KKR89645.1"/>
    </source>
</evidence>
<feature type="transmembrane region" description="Helical" evidence="1">
    <location>
        <begin position="74"/>
        <end position="95"/>
    </location>
</feature>
<dbReference type="EMBL" id="LCAL01000029">
    <property type="protein sequence ID" value="KKR89645.1"/>
    <property type="molecule type" value="Genomic_DNA"/>
</dbReference>
<evidence type="ECO:0000256" key="1">
    <source>
        <dbReference type="SAM" id="Phobius"/>
    </source>
</evidence>
<proteinExistence type="predicted"/>
<dbReference type="Proteomes" id="UP000034275">
    <property type="component" value="Unassembled WGS sequence"/>
</dbReference>
<gene>
    <name evidence="2" type="ORF">UU39_C0029G0008</name>
</gene>
<protein>
    <recommendedName>
        <fullName evidence="4">Integral membrane protein</fullName>
    </recommendedName>
</protein>
<feature type="transmembrane region" description="Helical" evidence="1">
    <location>
        <begin position="28"/>
        <end position="53"/>
    </location>
</feature>
<comment type="caution">
    <text evidence="2">The sequence shown here is derived from an EMBL/GenBank/DDBJ whole genome shotgun (WGS) entry which is preliminary data.</text>
</comment>
<dbReference type="InterPro" id="IPR043993">
    <property type="entry name" value="T4SS_pilin"/>
</dbReference>
<evidence type="ECO:0000313" key="3">
    <source>
        <dbReference type="Proteomes" id="UP000034275"/>
    </source>
</evidence>
<keyword evidence="1" id="KW-0472">Membrane</keyword>
<name>A0A0G0WZ28_9BACT</name>
<dbReference type="Pfam" id="PF18895">
    <property type="entry name" value="T4SS_pilin"/>
    <property type="match status" value="1"/>
</dbReference>
<sequence>MNIGDTFFGNSGGDTFKNISGVSSTVTLFLNIAFVLAGLVLLFFFILGGIGLIGSAGQDNPQKAEQSKKTLTSAVIGFVVVFASYWIVKLIGQLIGMPNII</sequence>
<accession>A0A0G0WZ28</accession>
<evidence type="ECO:0008006" key="4">
    <source>
        <dbReference type="Google" id="ProtNLM"/>
    </source>
</evidence>
<keyword evidence="1" id="KW-0812">Transmembrane</keyword>
<organism evidence="2 3">
    <name type="scientific">Candidatus Woesebacteria bacterium GW2011_GWD1_41_12</name>
    <dbReference type="NCBI Taxonomy" id="1618593"/>
    <lineage>
        <taxon>Bacteria</taxon>
        <taxon>Candidatus Woeseibacteriota</taxon>
    </lineage>
</organism>
<reference evidence="2 3" key="1">
    <citation type="journal article" date="2015" name="Nature">
        <title>rRNA introns, odd ribosomes, and small enigmatic genomes across a large radiation of phyla.</title>
        <authorList>
            <person name="Brown C.T."/>
            <person name="Hug L.A."/>
            <person name="Thomas B.C."/>
            <person name="Sharon I."/>
            <person name="Castelle C.J."/>
            <person name="Singh A."/>
            <person name="Wilkins M.J."/>
            <person name="Williams K.H."/>
            <person name="Banfield J.F."/>
        </authorList>
    </citation>
    <scope>NUCLEOTIDE SEQUENCE [LARGE SCALE GENOMIC DNA]</scope>
</reference>